<dbReference type="InterPro" id="IPR013762">
    <property type="entry name" value="Integrase-like_cat_sf"/>
</dbReference>
<dbReference type="Pfam" id="PF02899">
    <property type="entry name" value="Phage_int_SAM_1"/>
    <property type="match status" value="1"/>
</dbReference>
<keyword evidence="1" id="KW-0229">DNA integration</keyword>
<dbReference type="PANTHER" id="PTHR34605">
    <property type="entry name" value="PHAGE_INTEGRASE DOMAIN-CONTAINING PROTEIN"/>
    <property type="match status" value="1"/>
</dbReference>
<dbReference type="InterPro" id="IPR011010">
    <property type="entry name" value="DNA_brk_join_enz"/>
</dbReference>
<evidence type="ECO:0000259" key="5">
    <source>
        <dbReference type="PROSITE" id="PS51898"/>
    </source>
</evidence>
<evidence type="ECO:0000256" key="1">
    <source>
        <dbReference type="ARBA" id="ARBA00022908"/>
    </source>
</evidence>
<dbReference type="Pfam" id="PF00589">
    <property type="entry name" value="Phage_integrase"/>
    <property type="match status" value="1"/>
</dbReference>
<name>A0ABS3J2D8_9HYPH</name>
<feature type="domain" description="Core-binding (CB)" evidence="6">
    <location>
        <begin position="15"/>
        <end position="102"/>
    </location>
</feature>
<evidence type="ECO:0000256" key="2">
    <source>
        <dbReference type="ARBA" id="ARBA00023125"/>
    </source>
</evidence>
<dbReference type="SUPFAM" id="SSF47823">
    <property type="entry name" value="lambda integrase-like, N-terminal domain"/>
    <property type="match status" value="1"/>
</dbReference>
<dbReference type="SUPFAM" id="SSF56349">
    <property type="entry name" value="DNA breaking-rejoining enzymes"/>
    <property type="match status" value="1"/>
</dbReference>
<dbReference type="Gene3D" id="1.10.443.10">
    <property type="entry name" value="Intergrase catalytic core"/>
    <property type="match status" value="1"/>
</dbReference>
<protein>
    <submittedName>
        <fullName evidence="7">Tyrosine-type recombinase/integrase</fullName>
    </submittedName>
</protein>
<keyword evidence="8" id="KW-1185">Reference proteome</keyword>
<dbReference type="InterPro" id="IPR004107">
    <property type="entry name" value="Integrase_SAM-like_N"/>
</dbReference>
<evidence type="ECO:0000313" key="8">
    <source>
        <dbReference type="Proteomes" id="UP000664288"/>
    </source>
</evidence>
<keyword evidence="2 4" id="KW-0238">DNA-binding</keyword>
<evidence type="ECO:0000256" key="3">
    <source>
        <dbReference type="ARBA" id="ARBA00023172"/>
    </source>
</evidence>
<dbReference type="Gene3D" id="1.10.150.130">
    <property type="match status" value="1"/>
</dbReference>
<sequence>MTTDLPAIIAADYLPPLSPDLEELHRRSQETRRASKAKGTLRAYASALRSFDAWCRAHGLASLPAAPETVVLFVEAEARAGRKVSSIEVKLAAIRFMHLKAGHVPPTASQLVIEEMEGIRREIGVAPAKKRAATAALVADMLDHVPTDTLKGKRDRALLLLGFAGALRRSELVGLDVADLEIGTDGITLTIRRSKTDQEGAGHIIGIPNGAKLRPVEAVTAWLEAAEIDEGAIFRPIGKGCRLQPGRLSDRAVALVVKHYAAAAGLDVDGFSGHSLRAGYITTAAEHDVDLHRIMDQSRHTDVRTVRGYVRRTNLFRDHSGAGFL</sequence>
<gene>
    <name evidence="7" type="ORF">J1C47_09180</name>
</gene>
<proteinExistence type="predicted"/>
<organism evidence="7 8">
    <name type="scientific">Jiella sonneratiae</name>
    <dbReference type="NCBI Taxonomy" id="2816856"/>
    <lineage>
        <taxon>Bacteria</taxon>
        <taxon>Pseudomonadati</taxon>
        <taxon>Pseudomonadota</taxon>
        <taxon>Alphaproteobacteria</taxon>
        <taxon>Hyphomicrobiales</taxon>
        <taxon>Aurantimonadaceae</taxon>
        <taxon>Jiella</taxon>
    </lineage>
</organism>
<evidence type="ECO:0000259" key="6">
    <source>
        <dbReference type="PROSITE" id="PS51900"/>
    </source>
</evidence>
<dbReference type="InterPro" id="IPR052925">
    <property type="entry name" value="Phage_Integrase-like_Recomb"/>
</dbReference>
<evidence type="ECO:0000313" key="7">
    <source>
        <dbReference type="EMBL" id="MBO0903815.1"/>
    </source>
</evidence>
<dbReference type="EMBL" id="JAFMPY010000007">
    <property type="protein sequence ID" value="MBO0903815.1"/>
    <property type="molecule type" value="Genomic_DNA"/>
</dbReference>
<keyword evidence="3" id="KW-0233">DNA recombination</keyword>
<dbReference type="InterPro" id="IPR002104">
    <property type="entry name" value="Integrase_catalytic"/>
</dbReference>
<dbReference type="InterPro" id="IPR044068">
    <property type="entry name" value="CB"/>
</dbReference>
<dbReference type="RefSeq" id="WP_207350447.1">
    <property type="nucleotide sequence ID" value="NZ_JAFMPY010000007.1"/>
</dbReference>
<feature type="domain" description="Tyr recombinase" evidence="5">
    <location>
        <begin position="128"/>
        <end position="325"/>
    </location>
</feature>
<comment type="caution">
    <text evidence="7">The sequence shown here is derived from an EMBL/GenBank/DDBJ whole genome shotgun (WGS) entry which is preliminary data.</text>
</comment>
<accession>A0ABS3J2D8</accession>
<dbReference type="CDD" id="cd00799">
    <property type="entry name" value="INT_Cre_C"/>
    <property type="match status" value="1"/>
</dbReference>
<dbReference type="PANTHER" id="PTHR34605:SF3">
    <property type="entry name" value="P CELL-TYPE AGGLUTINATION PROTEIN MAP4-LIKE-RELATED"/>
    <property type="match status" value="1"/>
</dbReference>
<evidence type="ECO:0000256" key="4">
    <source>
        <dbReference type="PROSITE-ProRule" id="PRU01248"/>
    </source>
</evidence>
<dbReference type="PROSITE" id="PS51898">
    <property type="entry name" value="TYR_RECOMBINASE"/>
    <property type="match status" value="1"/>
</dbReference>
<dbReference type="PROSITE" id="PS51900">
    <property type="entry name" value="CB"/>
    <property type="match status" value="1"/>
</dbReference>
<dbReference type="Proteomes" id="UP000664288">
    <property type="component" value="Unassembled WGS sequence"/>
</dbReference>
<reference evidence="7 8" key="1">
    <citation type="submission" date="2021-03" db="EMBL/GenBank/DDBJ databases">
        <title>Whole genome sequence of Jiella sp. MQZ13P-4.</title>
        <authorList>
            <person name="Tuo L."/>
        </authorList>
    </citation>
    <scope>NUCLEOTIDE SEQUENCE [LARGE SCALE GENOMIC DNA]</scope>
    <source>
        <strain evidence="7 8">MQZ13P-4</strain>
    </source>
</reference>
<dbReference type="InterPro" id="IPR010998">
    <property type="entry name" value="Integrase_recombinase_N"/>
</dbReference>